<dbReference type="Proteomes" id="UP000301309">
    <property type="component" value="Unassembled WGS sequence"/>
</dbReference>
<feature type="region of interest" description="Disordered" evidence="1">
    <location>
        <begin position="1"/>
        <end position="93"/>
    </location>
</feature>
<comment type="caution">
    <text evidence="2">The sequence shown here is derived from an EMBL/GenBank/DDBJ whole genome shotgun (WGS) entry which is preliminary data.</text>
</comment>
<evidence type="ECO:0000256" key="1">
    <source>
        <dbReference type="SAM" id="MobiDB-lite"/>
    </source>
</evidence>
<evidence type="ECO:0000313" key="2">
    <source>
        <dbReference type="EMBL" id="GDY51535.1"/>
    </source>
</evidence>
<evidence type="ECO:0000313" key="3">
    <source>
        <dbReference type="Proteomes" id="UP000301309"/>
    </source>
</evidence>
<keyword evidence="3" id="KW-1185">Reference proteome</keyword>
<organism evidence="2 3">
    <name type="scientific">Streptomyces violaceusniger</name>
    <dbReference type="NCBI Taxonomy" id="68280"/>
    <lineage>
        <taxon>Bacteria</taxon>
        <taxon>Bacillati</taxon>
        <taxon>Actinomycetota</taxon>
        <taxon>Actinomycetes</taxon>
        <taxon>Kitasatosporales</taxon>
        <taxon>Streptomycetaceae</taxon>
        <taxon>Streptomyces</taxon>
        <taxon>Streptomyces violaceusniger group</taxon>
    </lineage>
</organism>
<sequence length="93" mass="10501">MGDLPRPGLRLSANEPPGGPGRPKPRRIHRARAPPIDEFTDRFPRKATRLTQGDPREEATDIGFRGIRPRATLNRTTGPEPDPQPTKEWTTWI</sequence>
<gene>
    <name evidence="2" type="ORF">SVIO_021580</name>
</gene>
<feature type="compositionally biased region" description="Basic residues" evidence="1">
    <location>
        <begin position="23"/>
        <end position="32"/>
    </location>
</feature>
<accession>A0A4D4KRI2</accession>
<name>A0A4D4KRI2_STRVO</name>
<protein>
    <submittedName>
        <fullName evidence="2">Uncharacterized protein</fullName>
    </submittedName>
</protein>
<dbReference type="EMBL" id="BJHW01000001">
    <property type="protein sequence ID" value="GDY51535.1"/>
    <property type="molecule type" value="Genomic_DNA"/>
</dbReference>
<reference evidence="2 3" key="1">
    <citation type="journal article" date="2020" name="Int. J. Syst. Evol. Microbiol.">
        <title>Reclassification of Streptomyces castelarensis and Streptomyces sporoclivatus as later heterotypic synonyms of Streptomyces antimycoticus.</title>
        <authorList>
            <person name="Komaki H."/>
            <person name="Tamura T."/>
        </authorList>
    </citation>
    <scope>NUCLEOTIDE SEQUENCE [LARGE SCALE GENOMIC DNA]</scope>
    <source>
        <strain evidence="2 3">NBRC 13459</strain>
    </source>
</reference>
<proteinExistence type="predicted"/>
<dbReference type="AlphaFoldDB" id="A0A4D4KRI2"/>